<sequence>MIKWSLAAELLALIIIIFLMLHYHDRRLAANYRRNMYRLCLWMSAAAIILNIICVSVISLSDKVPVWVNLLFNSAYFIQVVLLCSVVAAYLASLILEHVYDKTCMRRYLTSVVLLNLMFWCVVTWNVKSGVLFYFEQGEIYRRGPLNGLGYVIMGIQMVMLLVCYVRNRKSVSRSVVRLIRTMPPIALALILFQHTYPDLLLNGMFAAITDMVMFVSFQSSWNERDSLTAVGNRNSFFQEVTLRMAGRQNFQVVLVTLKQFAVINQKFSHNKGDEFLYEIAKEMDSILPQAKAFRFANVEFAVLLPYASEKTAFKNLAVIRSRFEKPWKLGQISSQIPAFFTDIIYQGQDWSPTQMFEFLEYGVKAAKESIQGIQCIDRVLLEHLARRKQILDIMQQSIEQKRFRVWYQPVYSFEQGNFSSAEALLRLTDYEGNPVPPSEFIPLAEEKGMIDELSWIVLEEVCSFLQRVPSHIRSISINLSMQQFEDRGLTERIKQYLDEYHLTPDRLKIEITERVLLQDMDHMKRMMEQLTENGIHFYLDDFGTGYSNISCVLSLPFEYIKLDKSLLNGLPGDSRAELLVKSMIQSFERMGLKVIAEGVEEKEQAEMLRMFGADSIQGYYYGKPMPEDEFLAVISHRVKEN</sequence>
<name>A0A0J9F6K5_9FIRM</name>
<feature type="domain" description="EAL" evidence="2">
    <location>
        <begin position="388"/>
        <end position="639"/>
    </location>
</feature>
<dbReference type="PATRIC" id="fig|742734.4.peg.891"/>
<dbReference type="InterPro" id="IPR000160">
    <property type="entry name" value="GGDEF_dom"/>
</dbReference>
<feature type="transmembrane region" description="Helical" evidence="1">
    <location>
        <begin position="70"/>
        <end position="96"/>
    </location>
</feature>
<dbReference type="Gene3D" id="3.20.20.450">
    <property type="entry name" value="EAL domain"/>
    <property type="match status" value="1"/>
</dbReference>
<dbReference type="InterPro" id="IPR050706">
    <property type="entry name" value="Cyclic-di-GMP_PDE-like"/>
</dbReference>
<feature type="transmembrane region" description="Helical" evidence="1">
    <location>
        <begin position="36"/>
        <end position="58"/>
    </location>
</feature>
<dbReference type="SMART" id="SM00052">
    <property type="entry name" value="EAL"/>
    <property type="match status" value="1"/>
</dbReference>
<dbReference type="SUPFAM" id="SSF141868">
    <property type="entry name" value="EAL domain-like"/>
    <property type="match status" value="1"/>
</dbReference>
<feature type="transmembrane region" description="Helical" evidence="1">
    <location>
        <begin position="108"/>
        <end position="128"/>
    </location>
</feature>
<evidence type="ECO:0008006" key="6">
    <source>
        <dbReference type="Google" id="ProtNLM"/>
    </source>
</evidence>
<dbReference type="InterPro" id="IPR029787">
    <property type="entry name" value="Nucleotide_cyclase"/>
</dbReference>
<dbReference type="NCBIfam" id="TIGR00254">
    <property type="entry name" value="GGDEF"/>
    <property type="match status" value="1"/>
</dbReference>
<dbReference type="Pfam" id="PF00563">
    <property type="entry name" value="EAL"/>
    <property type="match status" value="1"/>
</dbReference>
<dbReference type="EMBL" id="ADLK01000004">
    <property type="protein sequence ID" value="KMW23860.1"/>
    <property type="molecule type" value="Genomic_DNA"/>
</dbReference>
<comment type="caution">
    <text evidence="4">The sequence shown here is derived from an EMBL/GenBank/DDBJ whole genome shotgun (WGS) entry which is preliminary data.</text>
</comment>
<dbReference type="PROSITE" id="PS50887">
    <property type="entry name" value="GGDEF"/>
    <property type="match status" value="1"/>
</dbReference>
<accession>A0A0J9F6K5</accession>
<evidence type="ECO:0000259" key="3">
    <source>
        <dbReference type="PROSITE" id="PS50887"/>
    </source>
</evidence>
<dbReference type="InterPro" id="IPR043128">
    <property type="entry name" value="Rev_trsase/Diguanyl_cyclase"/>
</dbReference>
<dbReference type="InterPro" id="IPR035919">
    <property type="entry name" value="EAL_sf"/>
</dbReference>
<gene>
    <name evidence="4" type="ORF">HMPREF9470_00838</name>
</gene>
<dbReference type="AlphaFoldDB" id="A0A0J9F6K5"/>
<protein>
    <recommendedName>
        <fullName evidence="6">EAL domain-containing protein</fullName>
    </recommendedName>
</protein>
<evidence type="ECO:0000259" key="2">
    <source>
        <dbReference type="PROSITE" id="PS50883"/>
    </source>
</evidence>
<proteinExistence type="predicted"/>
<organism evidence="4 5">
    <name type="scientific">[Clostridium] citroniae WAL-19142</name>
    <dbReference type="NCBI Taxonomy" id="742734"/>
    <lineage>
        <taxon>Bacteria</taxon>
        <taxon>Bacillati</taxon>
        <taxon>Bacillota</taxon>
        <taxon>Clostridia</taxon>
        <taxon>Lachnospirales</taxon>
        <taxon>Lachnospiraceae</taxon>
        <taxon>Enterocloster</taxon>
    </lineage>
</organism>
<dbReference type="Proteomes" id="UP000037392">
    <property type="component" value="Unassembled WGS sequence"/>
</dbReference>
<dbReference type="RefSeq" id="WP_048929237.1">
    <property type="nucleotide sequence ID" value="NZ_KQ235875.1"/>
</dbReference>
<keyword evidence="1" id="KW-0472">Membrane</keyword>
<dbReference type="OrthoDB" id="9805474at2"/>
<feature type="transmembrane region" description="Helical" evidence="1">
    <location>
        <begin position="148"/>
        <end position="166"/>
    </location>
</feature>
<keyword evidence="1" id="KW-1133">Transmembrane helix</keyword>
<reference evidence="4 5" key="1">
    <citation type="submission" date="2011-04" db="EMBL/GenBank/DDBJ databases">
        <title>The Genome Sequence of Clostridium citroniae WAL-19142.</title>
        <authorList>
            <consortium name="The Broad Institute Genome Sequencing Platform"/>
            <person name="Earl A."/>
            <person name="Ward D."/>
            <person name="Feldgarden M."/>
            <person name="Gevers D."/>
            <person name="Warren Y.A."/>
            <person name="Tyrrell K.L."/>
            <person name="Citron D.M."/>
            <person name="Goldstein E.J."/>
            <person name="Daigneault M."/>
            <person name="Allen-Vercoe E."/>
            <person name="Young S.K."/>
            <person name="Zeng Q."/>
            <person name="Gargeya S."/>
            <person name="Fitzgerald M."/>
            <person name="Haas B."/>
            <person name="Abouelleil A."/>
            <person name="Alvarado L."/>
            <person name="Arachchi H.M."/>
            <person name="Berlin A."/>
            <person name="Brown A."/>
            <person name="Chapman S.B."/>
            <person name="Chen Z."/>
            <person name="Dunbar C."/>
            <person name="Freedman E."/>
            <person name="Gearin G."/>
            <person name="Gellesch M."/>
            <person name="Goldberg J."/>
            <person name="Griggs A."/>
            <person name="Gujja S."/>
            <person name="Heilman E.R."/>
            <person name="Heiman D."/>
            <person name="Howarth C."/>
            <person name="Larson L."/>
            <person name="Lui A."/>
            <person name="MacDonald P.J."/>
            <person name="Mehta T."/>
            <person name="Montmayeur A."/>
            <person name="Murphy C."/>
            <person name="Neiman D."/>
            <person name="Pearson M."/>
            <person name="Priest M."/>
            <person name="Roberts A."/>
            <person name="Saif S."/>
            <person name="Shea T."/>
            <person name="Shenoy N."/>
            <person name="Sisk P."/>
            <person name="Stolte C."/>
            <person name="Sykes S."/>
            <person name="White J."/>
            <person name="Yandava C."/>
            <person name="Wortman J."/>
            <person name="Nusbaum C."/>
            <person name="Birren B."/>
        </authorList>
    </citation>
    <scope>NUCLEOTIDE SEQUENCE [LARGE SCALE GENOMIC DNA]</scope>
    <source>
        <strain evidence="4 5">WAL-19142</strain>
    </source>
</reference>
<dbReference type="CDD" id="cd01948">
    <property type="entry name" value="EAL"/>
    <property type="match status" value="1"/>
</dbReference>
<keyword evidence="1" id="KW-0812">Transmembrane</keyword>
<dbReference type="PANTHER" id="PTHR33121:SF79">
    <property type="entry name" value="CYCLIC DI-GMP PHOSPHODIESTERASE PDED-RELATED"/>
    <property type="match status" value="1"/>
</dbReference>
<dbReference type="Gene3D" id="3.30.70.270">
    <property type="match status" value="1"/>
</dbReference>
<dbReference type="PANTHER" id="PTHR33121">
    <property type="entry name" value="CYCLIC DI-GMP PHOSPHODIESTERASE PDEF"/>
    <property type="match status" value="1"/>
</dbReference>
<dbReference type="InterPro" id="IPR001633">
    <property type="entry name" value="EAL_dom"/>
</dbReference>
<dbReference type="SMART" id="SM00267">
    <property type="entry name" value="GGDEF"/>
    <property type="match status" value="1"/>
</dbReference>
<feature type="transmembrane region" description="Helical" evidence="1">
    <location>
        <begin position="6"/>
        <end position="24"/>
    </location>
</feature>
<dbReference type="Pfam" id="PF00990">
    <property type="entry name" value="GGDEF"/>
    <property type="match status" value="1"/>
</dbReference>
<dbReference type="GeneID" id="93166577"/>
<dbReference type="PROSITE" id="PS50883">
    <property type="entry name" value="EAL"/>
    <property type="match status" value="1"/>
</dbReference>
<evidence type="ECO:0000313" key="5">
    <source>
        <dbReference type="Proteomes" id="UP000037392"/>
    </source>
</evidence>
<evidence type="ECO:0000256" key="1">
    <source>
        <dbReference type="SAM" id="Phobius"/>
    </source>
</evidence>
<dbReference type="GO" id="GO:0071111">
    <property type="term" value="F:cyclic-guanylate-specific phosphodiesterase activity"/>
    <property type="evidence" value="ECO:0007669"/>
    <property type="project" value="InterPro"/>
</dbReference>
<dbReference type="SUPFAM" id="SSF55073">
    <property type="entry name" value="Nucleotide cyclase"/>
    <property type="match status" value="1"/>
</dbReference>
<evidence type="ECO:0000313" key="4">
    <source>
        <dbReference type="EMBL" id="KMW23860.1"/>
    </source>
</evidence>
<feature type="domain" description="GGDEF" evidence="3">
    <location>
        <begin position="249"/>
        <end position="382"/>
    </location>
</feature>